<protein>
    <recommendedName>
        <fullName evidence="1">Alpha-ketoglutarate-dependent dioxygenase AlkB-like domain-containing protein</fullName>
    </recommendedName>
</protein>
<dbReference type="GO" id="GO:0006631">
    <property type="term" value="P:fatty acid metabolic process"/>
    <property type="evidence" value="ECO:0007669"/>
    <property type="project" value="TreeGrafter"/>
</dbReference>
<dbReference type="InterPro" id="IPR027450">
    <property type="entry name" value="AlkB-like"/>
</dbReference>
<comment type="caution">
    <text evidence="2">The sequence shown here is derived from an EMBL/GenBank/DDBJ whole genome shotgun (WGS) entry which is preliminary data.</text>
</comment>
<keyword evidence="3" id="KW-1185">Reference proteome</keyword>
<dbReference type="GO" id="GO:0005759">
    <property type="term" value="C:mitochondrial matrix"/>
    <property type="evidence" value="ECO:0007669"/>
    <property type="project" value="TreeGrafter"/>
</dbReference>
<dbReference type="InterPro" id="IPR037151">
    <property type="entry name" value="AlkB-like_sf"/>
</dbReference>
<proteinExistence type="predicted"/>
<dbReference type="STRING" id="181874.A0A409YYK3"/>
<evidence type="ECO:0000259" key="1">
    <source>
        <dbReference type="Pfam" id="PF13532"/>
    </source>
</evidence>
<dbReference type="PANTHER" id="PTHR21052">
    <property type="entry name" value="SPERMATOGENESIS ASSOCIATED 11-RELATED"/>
    <property type="match status" value="1"/>
</dbReference>
<dbReference type="OrthoDB" id="28127at2759"/>
<dbReference type="AlphaFoldDB" id="A0A409YYK3"/>
<feature type="domain" description="Alpha-ketoglutarate-dependent dioxygenase AlkB-like" evidence="1">
    <location>
        <begin position="19"/>
        <end position="218"/>
    </location>
</feature>
<dbReference type="Pfam" id="PF13532">
    <property type="entry name" value="2OG-FeII_Oxy_2"/>
    <property type="match status" value="1"/>
</dbReference>
<dbReference type="SUPFAM" id="SSF51197">
    <property type="entry name" value="Clavaminate synthase-like"/>
    <property type="match status" value="1"/>
</dbReference>
<evidence type="ECO:0000313" key="2">
    <source>
        <dbReference type="EMBL" id="PPR08100.1"/>
    </source>
</evidence>
<dbReference type="GO" id="GO:0006974">
    <property type="term" value="P:DNA damage response"/>
    <property type="evidence" value="ECO:0007669"/>
    <property type="project" value="InterPro"/>
</dbReference>
<dbReference type="InterPro" id="IPR032870">
    <property type="entry name" value="ALKBH7-like"/>
</dbReference>
<dbReference type="EMBL" id="NHTK01000155">
    <property type="protein sequence ID" value="PPR08100.1"/>
    <property type="molecule type" value="Genomic_DNA"/>
</dbReference>
<sequence>MFATSRKLIQSTVLHPGFIFWPKFFSLQEQCVLLAASLYRLDSTESRRARKKREKHHPLSVKDSLSGSYALGQLFAPDELYEFQEGHYDGVIHNYREMHLAKWPTEEFPQLQSSIDRLHSLCPTPDIQTHLLHLSSKGDILPHIDNVAASGNWILGVSLGDERILRLRGPDEAGAFDLNLPSGSVYLQRDSVRFKYKHSIDRLPHPHPAHQRLSIMIRDKPSHDLRPS</sequence>
<dbReference type="InParanoid" id="A0A409YYK3"/>
<dbReference type="GO" id="GO:0016706">
    <property type="term" value="F:2-oxoglutarate-dependent dioxygenase activity"/>
    <property type="evidence" value="ECO:0007669"/>
    <property type="project" value="TreeGrafter"/>
</dbReference>
<reference evidence="2 3" key="1">
    <citation type="journal article" date="2018" name="Evol. Lett.">
        <title>Horizontal gene cluster transfer increased hallucinogenic mushroom diversity.</title>
        <authorList>
            <person name="Reynolds H.T."/>
            <person name="Vijayakumar V."/>
            <person name="Gluck-Thaler E."/>
            <person name="Korotkin H.B."/>
            <person name="Matheny P.B."/>
            <person name="Slot J.C."/>
        </authorList>
    </citation>
    <scope>NUCLEOTIDE SEQUENCE [LARGE SCALE GENOMIC DNA]</scope>
    <source>
        <strain evidence="2 3">2629</strain>
    </source>
</reference>
<dbReference type="Gene3D" id="2.60.120.590">
    <property type="entry name" value="Alpha-ketoglutarate-dependent dioxygenase AlkB-like"/>
    <property type="match status" value="1"/>
</dbReference>
<accession>A0A409YYK3</accession>
<name>A0A409YYK3_9AGAR</name>
<dbReference type="PANTHER" id="PTHR21052:SF0">
    <property type="entry name" value="ALPHA-KETOGLUTARATE-DEPENDENT DIOXYGENASE ALKB HOMOLOG 7, MITOCHONDRIAL"/>
    <property type="match status" value="1"/>
</dbReference>
<organism evidence="2 3">
    <name type="scientific">Panaeolus cyanescens</name>
    <dbReference type="NCBI Taxonomy" id="181874"/>
    <lineage>
        <taxon>Eukaryota</taxon>
        <taxon>Fungi</taxon>
        <taxon>Dikarya</taxon>
        <taxon>Basidiomycota</taxon>
        <taxon>Agaricomycotina</taxon>
        <taxon>Agaricomycetes</taxon>
        <taxon>Agaricomycetidae</taxon>
        <taxon>Agaricales</taxon>
        <taxon>Agaricineae</taxon>
        <taxon>Galeropsidaceae</taxon>
        <taxon>Panaeolus</taxon>
    </lineage>
</organism>
<dbReference type="Proteomes" id="UP000284842">
    <property type="component" value="Unassembled WGS sequence"/>
</dbReference>
<evidence type="ECO:0000313" key="3">
    <source>
        <dbReference type="Proteomes" id="UP000284842"/>
    </source>
</evidence>
<gene>
    <name evidence="2" type="ORF">CVT24_010561</name>
</gene>